<dbReference type="SUPFAM" id="SSF81383">
    <property type="entry name" value="F-box domain"/>
    <property type="match status" value="1"/>
</dbReference>
<proteinExistence type="predicted"/>
<name>A0A9W4JP63_9EURO</name>
<dbReference type="SMART" id="SM00256">
    <property type="entry name" value="FBOX"/>
    <property type="match status" value="1"/>
</dbReference>
<dbReference type="OrthoDB" id="5273847at2759"/>
<dbReference type="Proteomes" id="UP001152646">
    <property type="component" value="Unassembled WGS sequence"/>
</dbReference>
<dbReference type="InterPro" id="IPR001810">
    <property type="entry name" value="F-box_dom"/>
</dbReference>
<accession>A0A9W4JP63</accession>
<dbReference type="Pfam" id="PF24539">
    <property type="entry name" value="DUF7600"/>
    <property type="match status" value="1"/>
</dbReference>
<evidence type="ECO:0000313" key="2">
    <source>
        <dbReference type="EMBL" id="CAG8412322.1"/>
    </source>
</evidence>
<gene>
    <name evidence="2" type="ORF">PSALAMII_LOCUS9311</name>
</gene>
<sequence>MRDRGSIMVESPGKALLFHTVCWLLLIKHFGNKTIDFRRLFEVCNNRPWSENYSEFSNTPKAALLIDTRWKEISYDGREEPICPMETPRIRYIGDASRKLRSIQRSRTLYRNLASSNIDCLSTLPMEIRLEIASYLSTPDFFTLRTVSRGMAALFSLQSFWRTRFLINGDRGFLYYLTEKPHGHRKTNWRSMYRCTARCDTSDCLLRALLGIWRGNRWLVDRCSMVQRLDDQSESDLQLEVSGQISWKVPVIETLRDRSPWRVYWLRSPFRCLSHTSVTQFASLKGIIRLVVFVLHEPPLRTENETTTWITGIDLISANAEKTITIGYRVPRSYVTLDLHQRKLRGFEIFVGDGGIRALRPIMNRKSVEDWIGQPASYDSASGYKSNHFRIARRDEIKAISAKFDVSRPFKVYLATSK</sequence>
<protein>
    <recommendedName>
        <fullName evidence="1">F-box domain-containing protein</fullName>
    </recommendedName>
</protein>
<reference evidence="2" key="1">
    <citation type="submission" date="2021-07" db="EMBL/GenBank/DDBJ databases">
        <authorList>
            <person name="Branca A.L. A."/>
        </authorList>
    </citation>
    <scope>NUCLEOTIDE SEQUENCE</scope>
</reference>
<evidence type="ECO:0000259" key="1">
    <source>
        <dbReference type="PROSITE" id="PS50181"/>
    </source>
</evidence>
<organism evidence="2 3">
    <name type="scientific">Penicillium salamii</name>
    <dbReference type="NCBI Taxonomy" id="1612424"/>
    <lineage>
        <taxon>Eukaryota</taxon>
        <taxon>Fungi</taxon>
        <taxon>Dikarya</taxon>
        <taxon>Ascomycota</taxon>
        <taxon>Pezizomycotina</taxon>
        <taxon>Eurotiomycetes</taxon>
        <taxon>Eurotiomycetidae</taxon>
        <taxon>Eurotiales</taxon>
        <taxon>Aspergillaceae</taxon>
        <taxon>Penicillium</taxon>
    </lineage>
</organism>
<evidence type="ECO:0000313" key="3">
    <source>
        <dbReference type="Proteomes" id="UP001152646"/>
    </source>
</evidence>
<dbReference type="InterPro" id="IPR056021">
    <property type="entry name" value="DUF7600"/>
</dbReference>
<comment type="caution">
    <text evidence="2">The sequence shown here is derived from an EMBL/GenBank/DDBJ whole genome shotgun (WGS) entry which is preliminary data.</text>
</comment>
<dbReference type="Gene3D" id="1.20.1280.50">
    <property type="match status" value="1"/>
</dbReference>
<dbReference type="InterPro" id="IPR036047">
    <property type="entry name" value="F-box-like_dom_sf"/>
</dbReference>
<feature type="domain" description="F-box" evidence="1">
    <location>
        <begin position="118"/>
        <end position="164"/>
    </location>
</feature>
<dbReference type="Pfam" id="PF12937">
    <property type="entry name" value="F-box-like"/>
    <property type="match status" value="1"/>
</dbReference>
<dbReference type="PROSITE" id="PS50181">
    <property type="entry name" value="FBOX"/>
    <property type="match status" value="1"/>
</dbReference>
<dbReference type="EMBL" id="CAJVPA010000220">
    <property type="protein sequence ID" value="CAG8412322.1"/>
    <property type="molecule type" value="Genomic_DNA"/>
</dbReference>
<dbReference type="AlphaFoldDB" id="A0A9W4JP63"/>